<keyword evidence="3 6" id="KW-0547">Nucleotide-binding</keyword>
<dbReference type="OrthoDB" id="9807403at2"/>
<sequence>MLKELDWKSRYLVAVSGGPDSIFLLTRIVAHEKFKSENFVICHVNYNYRSDSIKDQKIVEQLCHKYNLRLEVMNLQKDYKNLKENFEDFARNVRYNFFIDCAQKFNIWNLLVAHNLNDVIETYLLQKIRNNIVETYGIAKISHYQNLKIIRPLLEKTKSSILKTLDSENIAYAIDSTNFDEKFLRNKIRKNLEESEFQSYSREIKLANIEMKKMQVKRDRFLKENQSENILKINQLDKQSDFSQKMIIAKFILESPFKDVLVFSKKKLLSEIQKICISTKPFILIKTKDNIIMKDFNELKLIKKTEIQTKTNLVNSAKELGEFIDLGEEFLITQINFPVWISNDYNKFKTNPRFNNKTLSKIYSGRKKNYFDRLKIFFILDYEQKSILYIF</sequence>
<dbReference type="STRING" id="1276257.SSABA_v1c00120"/>
<organism evidence="9 10">
    <name type="scientific">Spiroplasma sabaudiense Ar-1343</name>
    <dbReference type="NCBI Taxonomy" id="1276257"/>
    <lineage>
        <taxon>Bacteria</taxon>
        <taxon>Bacillati</taxon>
        <taxon>Mycoplasmatota</taxon>
        <taxon>Mollicutes</taxon>
        <taxon>Entomoplasmatales</taxon>
        <taxon>Spiroplasmataceae</taxon>
        <taxon>Spiroplasma</taxon>
    </lineage>
</organism>
<accession>W6AI89</accession>
<evidence type="ECO:0000256" key="1">
    <source>
        <dbReference type="ARBA" id="ARBA00022598"/>
    </source>
</evidence>
<evidence type="ECO:0000256" key="4">
    <source>
        <dbReference type="ARBA" id="ARBA00022840"/>
    </source>
</evidence>
<evidence type="ECO:0000313" key="10">
    <source>
        <dbReference type="Proteomes" id="UP000019265"/>
    </source>
</evidence>
<evidence type="ECO:0000256" key="7">
    <source>
        <dbReference type="SAM" id="Coils"/>
    </source>
</evidence>
<dbReference type="Pfam" id="PF01171">
    <property type="entry name" value="ATP_bind_3"/>
    <property type="match status" value="1"/>
</dbReference>
<dbReference type="InterPro" id="IPR014729">
    <property type="entry name" value="Rossmann-like_a/b/a_fold"/>
</dbReference>
<dbReference type="PATRIC" id="fig|1276257.3.peg.12"/>
<dbReference type="GO" id="GO:0005524">
    <property type="term" value="F:ATP binding"/>
    <property type="evidence" value="ECO:0007669"/>
    <property type="project" value="UniProtKB-UniRule"/>
</dbReference>
<dbReference type="eggNOG" id="COG0037">
    <property type="taxonomic scope" value="Bacteria"/>
</dbReference>
<evidence type="ECO:0000256" key="2">
    <source>
        <dbReference type="ARBA" id="ARBA00022694"/>
    </source>
</evidence>
<feature type="binding site" evidence="6">
    <location>
        <begin position="16"/>
        <end position="21"/>
    </location>
    <ligand>
        <name>ATP</name>
        <dbReference type="ChEBI" id="CHEBI:30616"/>
    </ligand>
</feature>
<dbReference type="NCBIfam" id="TIGR02432">
    <property type="entry name" value="lysidine_TilS_N"/>
    <property type="match status" value="1"/>
</dbReference>
<evidence type="ECO:0000256" key="3">
    <source>
        <dbReference type="ARBA" id="ARBA00022741"/>
    </source>
</evidence>
<dbReference type="HOGENOM" id="CLU_018869_0_2_14"/>
<proteinExistence type="inferred from homology"/>
<keyword evidence="2 6" id="KW-0819">tRNA processing</keyword>
<dbReference type="AlphaFoldDB" id="W6AI89"/>
<evidence type="ECO:0000313" key="9">
    <source>
        <dbReference type="EMBL" id="AHI53424.1"/>
    </source>
</evidence>
<evidence type="ECO:0000256" key="6">
    <source>
        <dbReference type="HAMAP-Rule" id="MF_01161"/>
    </source>
</evidence>
<dbReference type="GO" id="GO:0006400">
    <property type="term" value="P:tRNA modification"/>
    <property type="evidence" value="ECO:0007669"/>
    <property type="project" value="UniProtKB-UniRule"/>
</dbReference>
<name>W6AI89_9MOLU</name>
<comment type="domain">
    <text evidence="6">The N-terminal region contains the highly conserved SGGXDS motif, predicted to be a P-loop motif involved in ATP binding.</text>
</comment>
<dbReference type="Proteomes" id="UP000019265">
    <property type="component" value="Chromosome"/>
</dbReference>
<reference evidence="9 10" key="1">
    <citation type="journal article" date="2014" name="Genome Biol. Evol.">
        <title>Molecular evolution of the substrate utilization strategies and putative virulence factors in mosquito-associated Spiroplasma species.</title>
        <authorList>
            <person name="Chang T.H."/>
            <person name="Lo W.S."/>
            <person name="Ku C."/>
            <person name="Chen L.L."/>
            <person name="Kuo C.H."/>
        </authorList>
    </citation>
    <scope>NUCLEOTIDE SEQUENCE [LARGE SCALE GENOMIC DNA]</scope>
    <source>
        <strain evidence="9">Ar-1343</strain>
    </source>
</reference>
<keyword evidence="6" id="KW-0963">Cytoplasm</keyword>
<dbReference type="RefSeq" id="WP_025250565.1">
    <property type="nucleotide sequence ID" value="NZ_CP006934.1"/>
</dbReference>
<comment type="catalytic activity">
    <reaction evidence="5 6">
        <text>cytidine(34) in tRNA(Ile2) + L-lysine + ATP = lysidine(34) in tRNA(Ile2) + AMP + diphosphate + H(+)</text>
        <dbReference type="Rhea" id="RHEA:43744"/>
        <dbReference type="Rhea" id="RHEA-COMP:10625"/>
        <dbReference type="Rhea" id="RHEA-COMP:10670"/>
        <dbReference type="ChEBI" id="CHEBI:15378"/>
        <dbReference type="ChEBI" id="CHEBI:30616"/>
        <dbReference type="ChEBI" id="CHEBI:32551"/>
        <dbReference type="ChEBI" id="CHEBI:33019"/>
        <dbReference type="ChEBI" id="CHEBI:82748"/>
        <dbReference type="ChEBI" id="CHEBI:83665"/>
        <dbReference type="ChEBI" id="CHEBI:456215"/>
        <dbReference type="EC" id="6.3.4.19"/>
    </reaction>
</comment>
<dbReference type="CDD" id="cd01992">
    <property type="entry name" value="TilS_N"/>
    <property type="match status" value="1"/>
</dbReference>
<evidence type="ECO:0000256" key="5">
    <source>
        <dbReference type="ARBA" id="ARBA00048539"/>
    </source>
</evidence>
<keyword evidence="1 6" id="KW-0436">Ligase</keyword>
<dbReference type="KEGG" id="ssab:SSABA_v1c00120"/>
<comment type="similarity">
    <text evidence="6">Belongs to the tRNA(Ile)-lysidine synthase family.</text>
</comment>
<dbReference type="GO" id="GO:0005737">
    <property type="term" value="C:cytoplasm"/>
    <property type="evidence" value="ECO:0007669"/>
    <property type="project" value="UniProtKB-SubCell"/>
</dbReference>
<keyword evidence="7" id="KW-0175">Coiled coil</keyword>
<dbReference type="HAMAP" id="MF_01161">
    <property type="entry name" value="tRNA_Ile_lys_synt"/>
    <property type="match status" value="1"/>
</dbReference>
<dbReference type="PANTHER" id="PTHR43033">
    <property type="entry name" value="TRNA(ILE)-LYSIDINE SYNTHASE-RELATED"/>
    <property type="match status" value="1"/>
</dbReference>
<comment type="function">
    <text evidence="6">Ligates lysine onto the cytidine present at position 34 of the AUA codon-specific tRNA(Ile) that contains the anticodon CAU, in an ATP-dependent manner. Cytidine is converted to lysidine, thus changing the amino acid specificity of the tRNA from methionine to isoleucine.</text>
</comment>
<feature type="domain" description="tRNA(Ile)-lysidine/2-thiocytidine synthase N-terminal" evidence="8">
    <location>
        <begin position="11"/>
        <end position="191"/>
    </location>
</feature>
<keyword evidence="10" id="KW-1185">Reference proteome</keyword>
<protein>
    <recommendedName>
        <fullName evidence="6">tRNA(Ile)-lysidine synthase</fullName>
        <ecNumber evidence="6">6.3.4.19</ecNumber>
    </recommendedName>
    <alternativeName>
        <fullName evidence="6">tRNA(Ile)-2-lysyl-cytidine synthase</fullName>
    </alternativeName>
    <alternativeName>
        <fullName evidence="6">tRNA(Ile)-lysidine synthetase</fullName>
    </alternativeName>
</protein>
<evidence type="ECO:0000259" key="8">
    <source>
        <dbReference type="Pfam" id="PF01171"/>
    </source>
</evidence>
<feature type="coiled-coil region" evidence="7">
    <location>
        <begin position="65"/>
        <end position="92"/>
    </location>
</feature>
<comment type="subcellular location">
    <subcellularLocation>
        <location evidence="6">Cytoplasm</location>
    </subcellularLocation>
</comment>
<dbReference type="InterPro" id="IPR011063">
    <property type="entry name" value="TilS/TtcA_N"/>
</dbReference>
<dbReference type="PANTHER" id="PTHR43033:SF1">
    <property type="entry name" value="TRNA(ILE)-LYSIDINE SYNTHASE-RELATED"/>
    <property type="match status" value="1"/>
</dbReference>
<dbReference type="InterPro" id="IPR012795">
    <property type="entry name" value="tRNA_Ile_lys_synt_N"/>
</dbReference>
<dbReference type="EMBL" id="CP006934">
    <property type="protein sequence ID" value="AHI53424.1"/>
    <property type="molecule type" value="Genomic_DNA"/>
</dbReference>
<gene>
    <name evidence="6 9" type="primary">tilS</name>
    <name evidence="9" type="ORF">SSABA_v1c00120</name>
</gene>
<dbReference type="SUPFAM" id="SSF52402">
    <property type="entry name" value="Adenine nucleotide alpha hydrolases-like"/>
    <property type="match status" value="1"/>
</dbReference>
<dbReference type="Gene3D" id="3.40.50.620">
    <property type="entry name" value="HUPs"/>
    <property type="match status" value="1"/>
</dbReference>
<dbReference type="GO" id="GO:0032267">
    <property type="term" value="F:tRNA(Ile)-lysidine synthase activity"/>
    <property type="evidence" value="ECO:0007669"/>
    <property type="project" value="UniProtKB-EC"/>
</dbReference>
<dbReference type="InterPro" id="IPR012094">
    <property type="entry name" value="tRNA_Ile_lys_synt"/>
</dbReference>
<dbReference type="EC" id="6.3.4.19" evidence="6"/>
<keyword evidence="4 6" id="KW-0067">ATP-binding</keyword>